<evidence type="ECO:0000259" key="3">
    <source>
        <dbReference type="Pfam" id="PF01648"/>
    </source>
</evidence>
<dbReference type="RefSeq" id="WP_092741105.1">
    <property type="nucleotide sequence ID" value="NZ_FMZC01000003.1"/>
</dbReference>
<dbReference type="InterPro" id="IPR055066">
    <property type="entry name" value="AASDHPPT_N"/>
</dbReference>
<dbReference type="PANTHER" id="PTHR12215:SF10">
    <property type="entry name" value="L-AMINOADIPATE-SEMIALDEHYDE DEHYDROGENASE-PHOSPHOPANTETHEINYL TRANSFERASE"/>
    <property type="match status" value="1"/>
</dbReference>
<gene>
    <name evidence="5" type="ORF">SAMN05192589_1032</name>
</gene>
<dbReference type="GO" id="GO:0000287">
    <property type="term" value="F:magnesium ion binding"/>
    <property type="evidence" value="ECO:0007669"/>
    <property type="project" value="InterPro"/>
</dbReference>
<dbReference type="GO" id="GO:0005829">
    <property type="term" value="C:cytosol"/>
    <property type="evidence" value="ECO:0007669"/>
    <property type="project" value="TreeGrafter"/>
</dbReference>
<evidence type="ECO:0000313" key="6">
    <source>
        <dbReference type="Proteomes" id="UP000198781"/>
    </source>
</evidence>
<dbReference type="GO" id="GO:0008897">
    <property type="term" value="F:holo-[acyl-carrier-protein] synthase activity"/>
    <property type="evidence" value="ECO:0007669"/>
    <property type="project" value="InterPro"/>
</dbReference>
<dbReference type="Proteomes" id="UP000198781">
    <property type="component" value="Unassembled WGS sequence"/>
</dbReference>
<dbReference type="InterPro" id="IPR037143">
    <property type="entry name" value="4-PPantetheinyl_Trfase_dom_sf"/>
</dbReference>
<evidence type="ECO:0000256" key="1">
    <source>
        <dbReference type="ARBA" id="ARBA00010990"/>
    </source>
</evidence>
<proteinExistence type="inferred from homology"/>
<dbReference type="GO" id="GO:0019878">
    <property type="term" value="P:lysine biosynthetic process via aminoadipic acid"/>
    <property type="evidence" value="ECO:0007669"/>
    <property type="project" value="TreeGrafter"/>
</dbReference>
<feature type="domain" description="4'-phosphopantetheinyl transferase N-terminal" evidence="4">
    <location>
        <begin position="33"/>
        <end position="109"/>
    </location>
</feature>
<evidence type="ECO:0000259" key="4">
    <source>
        <dbReference type="Pfam" id="PF22624"/>
    </source>
</evidence>
<accession>A0A1G6NMW8</accession>
<reference evidence="5 6" key="1">
    <citation type="submission" date="2016-10" db="EMBL/GenBank/DDBJ databases">
        <authorList>
            <person name="de Groot N.N."/>
        </authorList>
    </citation>
    <scope>NUCLEOTIDE SEQUENCE [LARGE SCALE GENOMIC DNA]</scope>
    <source>
        <strain evidence="5 6">DSM 16619</strain>
    </source>
</reference>
<dbReference type="STRING" id="187868.SAMN05192589_1032"/>
<protein>
    <submittedName>
        <fullName evidence="5">4'-phosphopantetheinyl transferase</fullName>
    </submittedName>
</protein>
<name>A0A1G6NMW8_9BURK</name>
<dbReference type="InterPro" id="IPR050559">
    <property type="entry name" value="P-Pant_transferase_sf"/>
</dbReference>
<keyword evidence="6" id="KW-1185">Reference proteome</keyword>
<dbReference type="AlphaFoldDB" id="A0A1G6NMW8"/>
<keyword evidence="2 5" id="KW-0808">Transferase</keyword>
<dbReference type="SUPFAM" id="SSF56214">
    <property type="entry name" value="4'-phosphopantetheinyl transferase"/>
    <property type="match status" value="2"/>
</dbReference>
<sequence>MSLQRLFEPLPHGIETYRLDFDLARDGTQHWPALSAAEQVRAGRFMQRADRLRFSATRTAVRQLLASRLGHQPADLPLAQDAHGKPFVDMQGAAPLFNVSHSGSHALIVLADSSAFSAVGIDIEQRRAALDVSALSEAVLTDREKAAVVQAADPLQALLQRWVGKEAVLKAIGVGIAEHLRCVGIHPGLDGRSVVETTVPEWSDLDAMPLAAPSGYAAALAWRSRVQHPG</sequence>
<dbReference type="EMBL" id="FMZC01000003">
    <property type="protein sequence ID" value="SDC69078.1"/>
    <property type="molecule type" value="Genomic_DNA"/>
</dbReference>
<evidence type="ECO:0000256" key="2">
    <source>
        <dbReference type="ARBA" id="ARBA00022679"/>
    </source>
</evidence>
<feature type="domain" description="4'-phosphopantetheinyl transferase" evidence="3">
    <location>
        <begin position="118"/>
        <end position="196"/>
    </location>
</feature>
<dbReference type="Gene3D" id="3.90.470.20">
    <property type="entry name" value="4'-phosphopantetheinyl transferase domain"/>
    <property type="match status" value="1"/>
</dbReference>
<dbReference type="PANTHER" id="PTHR12215">
    <property type="entry name" value="PHOSPHOPANTETHEINE TRANSFERASE"/>
    <property type="match status" value="1"/>
</dbReference>
<comment type="similarity">
    <text evidence="1">Belongs to the P-Pant transferase superfamily. Gsp/Sfp/HetI/AcpT family.</text>
</comment>
<dbReference type="Pfam" id="PF01648">
    <property type="entry name" value="ACPS"/>
    <property type="match status" value="1"/>
</dbReference>
<dbReference type="OrthoDB" id="9808281at2"/>
<dbReference type="Pfam" id="PF22624">
    <property type="entry name" value="AASDHPPT_N"/>
    <property type="match status" value="1"/>
</dbReference>
<dbReference type="InterPro" id="IPR008278">
    <property type="entry name" value="4-PPantetheinyl_Trfase_dom"/>
</dbReference>
<organism evidence="5 6">
    <name type="scientific">Paracidovorax valerianellae</name>
    <dbReference type="NCBI Taxonomy" id="187868"/>
    <lineage>
        <taxon>Bacteria</taxon>
        <taxon>Pseudomonadati</taxon>
        <taxon>Pseudomonadota</taxon>
        <taxon>Betaproteobacteria</taxon>
        <taxon>Burkholderiales</taxon>
        <taxon>Comamonadaceae</taxon>
        <taxon>Paracidovorax</taxon>
    </lineage>
</organism>
<evidence type="ECO:0000313" key="5">
    <source>
        <dbReference type="EMBL" id="SDC69078.1"/>
    </source>
</evidence>